<dbReference type="AlphaFoldDB" id="A0A087G0M0"/>
<keyword evidence="3" id="KW-1185">Reference proteome</keyword>
<dbReference type="EMBL" id="KL979243">
    <property type="protein sequence ID" value="KFK23422.1"/>
    <property type="molecule type" value="Genomic_DNA"/>
</dbReference>
<organism evidence="2 3">
    <name type="scientific">Arabis alpina</name>
    <name type="common">Alpine rock-cress</name>
    <dbReference type="NCBI Taxonomy" id="50452"/>
    <lineage>
        <taxon>Eukaryota</taxon>
        <taxon>Viridiplantae</taxon>
        <taxon>Streptophyta</taxon>
        <taxon>Embryophyta</taxon>
        <taxon>Tracheophyta</taxon>
        <taxon>Spermatophyta</taxon>
        <taxon>Magnoliopsida</taxon>
        <taxon>eudicotyledons</taxon>
        <taxon>Gunneridae</taxon>
        <taxon>Pentapetalae</taxon>
        <taxon>rosids</taxon>
        <taxon>malvids</taxon>
        <taxon>Brassicales</taxon>
        <taxon>Brassicaceae</taxon>
        <taxon>Arabideae</taxon>
        <taxon>Arabis</taxon>
    </lineage>
</organism>
<sequence length="50" mass="6085">MVTSRSKLNLRLRTERRRRRPEQELDLAGKCRWLGDDDTKERTRNQDLSK</sequence>
<reference evidence="3" key="1">
    <citation type="journal article" date="2015" name="Nat. Plants">
        <title>Genome expansion of Arabis alpina linked with retrotransposition and reduced symmetric DNA methylation.</title>
        <authorList>
            <person name="Willing E.M."/>
            <person name="Rawat V."/>
            <person name="Mandakova T."/>
            <person name="Maumus F."/>
            <person name="James G.V."/>
            <person name="Nordstroem K.J."/>
            <person name="Becker C."/>
            <person name="Warthmann N."/>
            <person name="Chica C."/>
            <person name="Szarzynska B."/>
            <person name="Zytnicki M."/>
            <person name="Albani M.C."/>
            <person name="Kiefer C."/>
            <person name="Bergonzi S."/>
            <person name="Castaings L."/>
            <person name="Mateos J.L."/>
            <person name="Berns M.C."/>
            <person name="Bujdoso N."/>
            <person name="Piofczyk T."/>
            <person name="de Lorenzo L."/>
            <person name="Barrero-Sicilia C."/>
            <person name="Mateos I."/>
            <person name="Piednoel M."/>
            <person name="Hagmann J."/>
            <person name="Chen-Min-Tao R."/>
            <person name="Iglesias-Fernandez R."/>
            <person name="Schuster S.C."/>
            <person name="Alonso-Blanco C."/>
            <person name="Roudier F."/>
            <person name="Carbonero P."/>
            <person name="Paz-Ares J."/>
            <person name="Davis S.J."/>
            <person name="Pecinka A."/>
            <person name="Quesneville H."/>
            <person name="Colot V."/>
            <person name="Lysak M.A."/>
            <person name="Weigel D."/>
            <person name="Coupland G."/>
            <person name="Schneeberger K."/>
        </authorList>
    </citation>
    <scope>NUCLEOTIDE SEQUENCE [LARGE SCALE GENOMIC DNA]</scope>
    <source>
        <strain evidence="3">cv. Pajares</strain>
    </source>
</reference>
<evidence type="ECO:0000313" key="2">
    <source>
        <dbReference type="EMBL" id="KFK23422.1"/>
    </source>
</evidence>
<feature type="region of interest" description="Disordered" evidence="1">
    <location>
        <begin position="1"/>
        <end position="23"/>
    </location>
</feature>
<accession>A0A087G0M0</accession>
<proteinExistence type="predicted"/>
<protein>
    <submittedName>
        <fullName evidence="2">Uncharacterized protein</fullName>
    </submittedName>
</protein>
<dbReference type="Proteomes" id="UP000029120">
    <property type="component" value="Unassembled WGS sequence"/>
</dbReference>
<evidence type="ECO:0000313" key="3">
    <source>
        <dbReference type="Proteomes" id="UP000029120"/>
    </source>
</evidence>
<feature type="compositionally biased region" description="Basic residues" evidence="1">
    <location>
        <begin position="8"/>
        <end position="20"/>
    </location>
</feature>
<gene>
    <name evidence="2" type="ORF">AALP_AAs45999U000500</name>
</gene>
<evidence type="ECO:0000256" key="1">
    <source>
        <dbReference type="SAM" id="MobiDB-lite"/>
    </source>
</evidence>
<dbReference type="Gramene" id="KFK23422">
    <property type="protein sequence ID" value="KFK23422"/>
    <property type="gene ID" value="AALP_AAs45999U000500"/>
</dbReference>
<name>A0A087G0M0_ARAAL</name>